<dbReference type="Proteomes" id="UP001214576">
    <property type="component" value="Unassembled WGS sequence"/>
</dbReference>
<protein>
    <submittedName>
        <fullName evidence="2">Uncharacterized protein</fullName>
    </submittedName>
</protein>
<accession>A0AAD4UPA9</accession>
<feature type="region of interest" description="Disordered" evidence="1">
    <location>
        <begin position="147"/>
        <end position="173"/>
    </location>
</feature>
<gene>
    <name evidence="2" type="ORF">MG293_000849</name>
</gene>
<evidence type="ECO:0000313" key="2">
    <source>
        <dbReference type="EMBL" id="KAI4548519.1"/>
    </source>
</evidence>
<reference evidence="2" key="1">
    <citation type="submission" date="2022-03" db="EMBL/GenBank/DDBJ databases">
        <title>Genomic analyses of argali, domestic sheep and their hybrids provide insights into chromosomal evolution, heterosis and genetic basis of agronomic traits.</title>
        <authorList>
            <person name="Li M."/>
        </authorList>
    </citation>
    <scope>NUCLEOTIDE SEQUENCE</scope>
    <source>
        <strain evidence="2">CAU-MHL-2022a</strain>
        <tissue evidence="2">Skin</tissue>
    </source>
</reference>
<comment type="caution">
    <text evidence="2">The sequence shown here is derived from an EMBL/GenBank/DDBJ whole genome shotgun (WGS) entry which is preliminary data.</text>
</comment>
<evidence type="ECO:0000313" key="3">
    <source>
        <dbReference type="Proteomes" id="UP001214576"/>
    </source>
</evidence>
<sequence length="173" mass="18715">MTVVLSAAERSYPMSEVRGSDRECQAAMAQEQQREATLCPRSGAMVWRSYPAYEARDCGPEEPPHVRGQGRWPGRSTHIQGAVAALAQEGLEELSHVEVTMASLGSDGKEFACNAGDLGSIPGFGGSPQEENGYPIQYSCMENSMSREASSYTDTNVNNMTLETSPSKETVEN</sequence>
<proteinExistence type="predicted"/>
<organism evidence="2 3">
    <name type="scientific">Ovis ammon polii</name>
    <dbReference type="NCBI Taxonomy" id="230172"/>
    <lineage>
        <taxon>Eukaryota</taxon>
        <taxon>Metazoa</taxon>
        <taxon>Chordata</taxon>
        <taxon>Craniata</taxon>
        <taxon>Vertebrata</taxon>
        <taxon>Euteleostomi</taxon>
        <taxon>Mammalia</taxon>
        <taxon>Eutheria</taxon>
        <taxon>Laurasiatheria</taxon>
        <taxon>Artiodactyla</taxon>
        <taxon>Ruminantia</taxon>
        <taxon>Pecora</taxon>
        <taxon>Bovidae</taxon>
        <taxon>Caprinae</taxon>
        <taxon>Ovis</taxon>
    </lineage>
</organism>
<dbReference type="AlphaFoldDB" id="A0AAD4UPA9"/>
<name>A0AAD4UPA9_OVIAM</name>
<evidence type="ECO:0000256" key="1">
    <source>
        <dbReference type="SAM" id="MobiDB-lite"/>
    </source>
</evidence>
<dbReference type="EMBL" id="JAKZEL010000001">
    <property type="protein sequence ID" value="KAI4548519.1"/>
    <property type="molecule type" value="Genomic_DNA"/>
</dbReference>
<keyword evidence="3" id="KW-1185">Reference proteome</keyword>